<feature type="compositionally biased region" description="Basic residues" evidence="1">
    <location>
        <begin position="177"/>
        <end position="197"/>
    </location>
</feature>
<dbReference type="AlphaFoldDB" id="E6WVY0"/>
<dbReference type="eggNOG" id="ENOG502ZB55">
    <property type="taxonomic scope" value="Bacteria"/>
</dbReference>
<gene>
    <name evidence="2" type="ordered locus">Psesu_2571</name>
</gene>
<evidence type="ECO:0008006" key="4">
    <source>
        <dbReference type="Google" id="ProtNLM"/>
    </source>
</evidence>
<dbReference type="HOGENOM" id="CLU_1383141_0_0_6"/>
<evidence type="ECO:0000313" key="2">
    <source>
        <dbReference type="EMBL" id="ADV28403.1"/>
    </source>
</evidence>
<name>E6WVY0_PSEUU</name>
<protein>
    <recommendedName>
        <fullName evidence="4">Phasin domain-containing protein</fullName>
    </recommendedName>
</protein>
<keyword evidence="3" id="KW-1185">Reference proteome</keyword>
<reference evidence="2 3" key="1">
    <citation type="submission" date="2011-01" db="EMBL/GenBank/DDBJ databases">
        <title>Complete sequence of Pseudoxanthomonas suwonensis 11-1.</title>
        <authorList>
            <consortium name="US DOE Joint Genome Institute"/>
            <person name="Lucas S."/>
            <person name="Copeland A."/>
            <person name="Lapidus A."/>
            <person name="Cheng J.-F."/>
            <person name="Goodwin L."/>
            <person name="Pitluck S."/>
            <person name="Teshima H."/>
            <person name="Detter J.C."/>
            <person name="Han C."/>
            <person name="Tapia R."/>
            <person name="Land M."/>
            <person name="Hauser L."/>
            <person name="Kyrpides N."/>
            <person name="Ivanova N."/>
            <person name="Ovchinnikova G."/>
            <person name="Siebers A.K."/>
            <person name="Allgaier M."/>
            <person name="Thelen M.P."/>
            <person name="Hugenholtz P."/>
            <person name="Gladden J."/>
            <person name="Woyke T."/>
        </authorList>
    </citation>
    <scope>NUCLEOTIDE SEQUENCE [LARGE SCALE GENOMIC DNA]</scope>
    <source>
        <strain evidence="3">11-1</strain>
    </source>
</reference>
<feature type="compositionally biased region" description="Low complexity" evidence="1">
    <location>
        <begin position="159"/>
        <end position="176"/>
    </location>
</feature>
<dbReference type="EMBL" id="CP002446">
    <property type="protein sequence ID" value="ADV28403.1"/>
    <property type="molecule type" value="Genomic_DNA"/>
</dbReference>
<organism evidence="2 3">
    <name type="scientific">Pseudoxanthomonas suwonensis (strain 11-1)</name>
    <dbReference type="NCBI Taxonomy" id="743721"/>
    <lineage>
        <taxon>Bacteria</taxon>
        <taxon>Pseudomonadati</taxon>
        <taxon>Pseudomonadota</taxon>
        <taxon>Gammaproteobacteria</taxon>
        <taxon>Lysobacterales</taxon>
        <taxon>Lysobacteraceae</taxon>
        <taxon>Pseudoxanthomonas</taxon>
    </lineage>
</organism>
<proteinExistence type="predicted"/>
<dbReference type="RefSeq" id="WP_013536229.1">
    <property type="nucleotide sequence ID" value="NC_014924.1"/>
</dbReference>
<evidence type="ECO:0000313" key="3">
    <source>
        <dbReference type="Proteomes" id="UP000008632"/>
    </source>
</evidence>
<accession>E6WVY0</accession>
<feature type="region of interest" description="Disordered" evidence="1">
    <location>
        <begin position="147"/>
        <end position="197"/>
    </location>
</feature>
<dbReference type="OrthoDB" id="8266045at2"/>
<dbReference type="Proteomes" id="UP000008632">
    <property type="component" value="Chromosome"/>
</dbReference>
<dbReference type="KEGG" id="psu:Psesu_2571"/>
<dbReference type="STRING" id="743721.Psesu_2571"/>
<sequence>MKGQTALPQALYQANLELQARIADLLQDSSRQWLGFGQRLVEEGVLEGNAGLEALGRQDWQKLASLPVDAFWRQLQQRFGDQQAAAQVSVAVQAAFARGLQDAMRDWRRDTAAALDEAGLGFPVDNPMWGALFQGWDAFPPGLVPGFPGHVPPAPPKASPAGGTPAAPRARASKSAPRARKAPAGKAKPARPGKSRA</sequence>
<evidence type="ECO:0000256" key="1">
    <source>
        <dbReference type="SAM" id="MobiDB-lite"/>
    </source>
</evidence>